<dbReference type="EMBL" id="VSRR010024617">
    <property type="protein sequence ID" value="MPC66326.1"/>
    <property type="molecule type" value="Genomic_DNA"/>
</dbReference>
<dbReference type="AlphaFoldDB" id="A0A5B7H8T9"/>
<reference evidence="1 2" key="1">
    <citation type="submission" date="2019-05" db="EMBL/GenBank/DDBJ databases">
        <title>Another draft genome of Portunus trituberculatus and its Hox gene families provides insights of decapod evolution.</title>
        <authorList>
            <person name="Jeong J.-H."/>
            <person name="Song I."/>
            <person name="Kim S."/>
            <person name="Choi T."/>
            <person name="Kim D."/>
            <person name="Ryu S."/>
            <person name="Kim W."/>
        </authorList>
    </citation>
    <scope>NUCLEOTIDE SEQUENCE [LARGE SCALE GENOMIC DNA]</scope>
    <source>
        <tissue evidence="1">Muscle</tissue>
    </source>
</reference>
<accession>A0A5B7H8T9</accession>
<evidence type="ECO:0000313" key="1">
    <source>
        <dbReference type="EMBL" id="MPC66326.1"/>
    </source>
</evidence>
<protein>
    <submittedName>
        <fullName evidence="1">Uncharacterized protein</fullName>
    </submittedName>
</protein>
<evidence type="ECO:0000313" key="2">
    <source>
        <dbReference type="Proteomes" id="UP000324222"/>
    </source>
</evidence>
<name>A0A5B7H8T9_PORTR</name>
<sequence length="55" mass="6354">MVRVLRSRVIQSSSDAEIYHVNFQCVSSLFSPYIVRFSVTVQLSGQSFTDKRTWP</sequence>
<dbReference type="Proteomes" id="UP000324222">
    <property type="component" value="Unassembled WGS sequence"/>
</dbReference>
<gene>
    <name evidence="1" type="ORF">E2C01_060473</name>
</gene>
<comment type="caution">
    <text evidence="1">The sequence shown here is derived from an EMBL/GenBank/DDBJ whole genome shotgun (WGS) entry which is preliminary data.</text>
</comment>
<keyword evidence="2" id="KW-1185">Reference proteome</keyword>
<proteinExistence type="predicted"/>
<organism evidence="1 2">
    <name type="scientific">Portunus trituberculatus</name>
    <name type="common">Swimming crab</name>
    <name type="synonym">Neptunus trituberculatus</name>
    <dbReference type="NCBI Taxonomy" id="210409"/>
    <lineage>
        <taxon>Eukaryota</taxon>
        <taxon>Metazoa</taxon>
        <taxon>Ecdysozoa</taxon>
        <taxon>Arthropoda</taxon>
        <taxon>Crustacea</taxon>
        <taxon>Multicrustacea</taxon>
        <taxon>Malacostraca</taxon>
        <taxon>Eumalacostraca</taxon>
        <taxon>Eucarida</taxon>
        <taxon>Decapoda</taxon>
        <taxon>Pleocyemata</taxon>
        <taxon>Brachyura</taxon>
        <taxon>Eubrachyura</taxon>
        <taxon>Portunoidea</taxon>
        <taxon>Portunidae</taxon>
        <taxon>Portuninae</taxon>
        <taxon>Portunus</taxon>
    </lineage>
</organism>